<dbReference type="eggNOG" id="COG1028">
    <property type="taxonomic scope" value="Bacteria"/>
</dbReference>
<comment type="similarity">
    <text evidence="1">Belongs to the short-chain dehydrogenases/reductases (SDR) family.</text>
</comment>
<dbReference type="FunFam" id="3.40.50.720:FF:000084">
    <property type="entry name" value="Short-chain dehydrogenase reductase"/>
    <property type="match status" value="1"/>
</dbReference>
<proteinExistence type="inferred from homology"/>
<dbReference type="Proteomes" id="UP000004915">
    <property type="component" value="Unassembled WGS sequence"/>
</dbReference>
<dbReference type="EMBL" id="AGVE01000046">
    <property type="protein sequence ID" value="EHI11298.1"/>
    <property type="molecule type" value="Genomic_DNA"/>
</dbReference>
<sequence length="232" mass="23431">MLVTGGTGGIGLACARAFAEAGAEVTVTGRDAGRGAAAAGAHPRLRFIRGDLADLASVQNLIRYADAVDVLVNNAASFPGALTVEQDAESFTRTFATNVTGTYFLTAGLIPGMLARGRGSIVNITSMVATKAVPGASVYSSSKAAVESLTRSWAVEFAAHGIRVNAVAPGPTSTDGVATEWGETNEALGRALPIGRTADPDEIAQAVVFLASSRASFITGAVLHVDGGGIAV</sequence>
<dbReference type="PROSITE" id="PS00061">
    <property type="entry name" value="ADH_SHORT"/>
    <property type="match status" value="1"/>
</dbReference>
<reference evidence="3 4" key="1">
    <citation type="submission" date="2011-11" db="EMBL/GenBank/DDBJ databases">
        <authorList>
            <consortium name="Tuberculosis Structural Genomics Consortium"/>
            <person name="Ioerger T.R."/>
        </authorList>
    </citation>
    <scope>NUCLEOTIDE SEQUENCE [LARGE SCALE GENOMIC DNA]</scope>
    <source>
        <strain evidence="4">ATCC 19527 / DSM 44167 / CIP 105390 / JCM 6362 / NCTC 10409 / 316</strain>
    </source>
</reference>
<dbReference type="InterPro" id="IPR036291">
    <property type="entry name" value="NAD(P)-bd_dom_sf"/>
</dbReference>
<dbReference type="InterPro" id="IPR020904">
    <property type="entry name" value="Sc_DH/Rdtase_CS"/>
</dbReference>
<dbReference type="GO" id="GO:0016491">
    <property type="term" value="F:oxidoreductase activity"/>
    <property type="evidence" value="ECO:0007669"/>
    <property type="project" value="UniProtKB-KW"/>
</dbReference>
<gene>
    <name evidence="3" type="ORF">KEK_10403</name>
</gene>
<dbReference type="PANTHER" id="PTHR24321:SF8">
    <property type="entry name" value="ESTRADIOL 17-BETA-DEHYDROGENASE 8-RELATED"/>
    <property type="match status" value="1"/>
</dbReference>
<organism evidence="3 4">
    <name type="scientific">Mycolicibacterium thermoresistibile (strain ATCC 19527 / DSM 44167 / CIP 105390 / JCM 6362 / NCTC 10409 / 316)</name>
    <name type="common">Mycobacterium thermoresistibile</name>
    <dbReference type="NCBI Taxonomy" id="1078020"/>
    <lineage>
        <taxon>Bacteria</taxon>
        <taxon>Bacillati</taxon>
        <taxon>Actinomycetota</taxon>
        <taxon>Actinomycetes</taxon>
        <taxon>Mycobacteriales</taxon>
        <taxon>Mycobacteriaceae</taxon>
        <taxon>Mycolicibacterium</taxon>
    </lineage>
</organism>
<evidence type="ECO:0000256" key="2">
    <source>
        <dbReference type="ARBA" id="ARBA00023002"/>
    </source>
</evidence>
<dbReference type="SUPFAM" id="SSF51735">
    <property type="entry name" value="NAD(P)-binding Rossmann-fold domains"/>
    <property type="match status" value="1"/>
</dbReference>
<name>G7CI88_MYCT3</name>
<evidence type="ECO:0000313" key="4">
    <source>
        <dbReference type="Proteomes" id="UP000004915"/>
    </source>
</evidence>
<dbReference type="PANTHER" id="PTHR24321">
    <property type="entry name" value="DEHYDROGENASES, SHORT CHAIN"/>
    <property type="match status" value="1"/>
</dbReference>
<evidence type="ECO:0000256" key="1">
    <source>
        <dbReference type="ARBA" id="ARBA00006484"/>
    </source>
</evidence>
<evidence type="ECO:0000313" key="3">
    <source>
        <dbReference type="EMBL" id="EHI11298.1"/>
    </source>
</evidence>
<keyword evidence="2" id="KW-0560">Oxidoreductase</keyword>
<dbReference type="PRINTS" id="PR00080">
    <property type="entry name" value="SDRFAMILY"/>
</dbReference>
<dbReference type="InterPro" id="IPR002347">
    <property type="entry name" value="SDR_fam"/>
</dbReference>
<protein>
    <submittedName>
        <fullName evidence="3">Short-chain dehydrogenase/reductase SDR</fullName>
    </submittedName>
</protein>
<dbReference type="PATRIC" id="fig|1078020.3.peg.2042"/>
<dbReference type="PRINTS" id="PR00081">
    <property type="entry name" value="GDHRDH"/>
</dbReference>
<comment type="caution">
    <text evidence="3">The sequence shown here is derived from an EMBL/GenBank/DDBJ whole genome shotgun (WGS) entry which is preliminary data.</text>
</comment>
<dbReference type="AlphaFoldDB" id="G7CI88"/>
<accession>G7CI88</accession>
<dbReference type="Gene3D" id="3.40.50.720">
    <property type="entry name" value="NAD(P)-binding Rossmann-like Domain"/>
    <property type="match status" value="1"/>
</dbReference>
<dbReference type="CDD" id="cd05233">
    <property type="entry name" value="SDR_c"/>
    <property type="match status" value="1"/>
</dbReference>
<keyword evidence="4" id="KW-1185">Reference proteome</keyword>
<dbReference type="Pfam" id="PF13561">
    <property type="entry name" value="adh_short_C2"/>
    <property type="match status" value="1"/>
</dbReference>